<accession>A0A078MG66</accession>
<dbReference type="SUPFAM" id="SSF53474">
    <property type="entry name" value="alpha/beta-Hydrolases"/>
    <property type="match status" value="1"/>
</dbReference>
<dbReference type="EMBL" id="LM997413">
    <property type="protein sequence ID" value="CEA06313.1"/>
    <property type="molecule type" value="Genomic_DNA"/>
</dbReference>
<dbReference type="PANTHER" id="PTHR33840">
    <property type="match status" value="1"/>
</dbReference>
<feature type="domain" description="T6SS Phospholipase effector Tle1-like catalytic" evidence="1">
    <location>
        <begin position="4"/>
        <end position="264"/>
    </location>
</feature>
<evidence type="ECO:0000259" key="1">
    <source>
        <dbReference type="Pfam" id="PF09994"/>
    </source>
</evidence>
<gene>
    <name evidence="2" type="ORF">BN1049_02697</name>
</gene>
<organism evidence="2">
    <name type="scientific">Pseudomonas saudimassiliensis</name>
    <dbReference type="NCBI Taxonomy" id="1461581"/>
    <lineage>
        <taxon>Bacteria</taxon>
        <taxon>Pseudomonadati</taxon>
        <taxon>Pseudomonadota</taxon>
        <taxon>Gammaproteobacteria</taxon>
        <taxon>Pseudomonadales</taxon>
        <taxon>Pseudomonadaceae</taxon>
        <taxon>Pseudomonas</taxon>
    </lineage>
</organism>
<proteinExistence type="predicted"/>
<dbReference type="EMBL" id="LK391969">
    <property type="protein sequence ID" value="CEF27738.1"/>
    <property type="molecule type" value="Genomic_DNA"/>
</dbReference>
<dbReference type="PANTHER" id="PTHR33840:SF1">
    <property type="entry name" value="TLE1 PHOSPHOLIPASE DOMAIN-CONTAINING PROTEIN"/>
    <property type="match status" value="1"/>
</dbReference>
<protein>
    <recommendedName>
        <fullName evidence="1">T6SS Phospholipase effector Tle1-like catalytic domain-containing protein</fullName>
    </recommendedName>
</protein>
<dbReference type="RefSeq" id="WP_044500704.1">
    <property type="nucleotide sequence ID" value="NZ_LK391969.1"/>
</dbReference>
<dbReference type="InterPro" id="IPR029058">
    <property type="entry name" value="AB_hydrolase_fold"/>
</dbReference>
<dbReference type="OrthoDB" id="4378831at2"/>
<sequence length="425" mass="47104">MPQRRLILCLDGTWNSNDKSTKVTNVVKLLRSIVPVATDGTSQILYYGRGVGTAKGDKVRGGFSGAGLDSNVIDGYRFLGNNYQPGDEIYLFGFSRGAYTARSLAGLINLAGIFDASCLGAPLDQLLDIWRCDSYPDDAARAEAIAAIEHLKRFEQARIRCVGVWDTVGSLGIPGDWARTLSFASRWYFHDVHLGPHIDVALHALAIDEKRAAFPPTLWEKPKGQPLPPGQVVEQVWFPGVHSNIGGSYPDSDLSDITLDWMIKRLRAHTRLDIKVPDLIMDSRRPMPERIHGKGVESRTLLYRAMLSHSYPYLRTLCNVLTPPTGTLDGLIRNQVNPAHSRRNVPKPGEETVNERLHISALQRWQLEHVQHDAPVDKDIAPTAYRPPNLAALIKRATGQEAATIQVVGWDGEVIPPGEVPWPRT</sequence>
<dbReference type="Pfam" id="PF09994">
    <property type="entry name" value="T6SS_Tle1-like_cat"/>
    <property type="match status" value="1"/>
</dbReference>
<reference evidence="2" key="1">
    <citation type="submission" date="2014-07" db="EMBL/GenBank/DDBJ databases">
        <authorList>
            <person name="Urmite Genomes Urmite Genomes"/>
        </authorList>
    </citation>
    <scope>NUCLEOTIDE SEQUENCE</scope>
    <source>
        <strain evidence="2">12M76_air</strain>
    </source>
</reference>
<dbReference type="AlphaFoldDB" id="A0A078MG66"/>
<dbReference type="InterPro" id="IPR018712">
    <property type="entry name" value="Tle1-like_cat"/>
</dbReference>
<dbReference type="PATRIC" id="fig|1461581.3.peg.2656"/>
<evidence type="ECO:0000313" key="2">
    <source>
        <dbReference type="EMBL" id="CEA06313.1"/>
    </source>
</evidence>
<name>A0A078MG66_9PSED</name>